<organism evidence="8 9">
    <name type="scientific">Caballeronia sordidicola</name>
    <name type="common">Burkholderia sordidicola</name>
    <dbReference type="NCBI Taxonomy" id="196367"/>
    <lineage>
        <taxon>Bacteria</taxon>
        <taxon>Pseudomonadati</taxon>
        <taxon>Pseudomonadota</taxon>
        <taxon>Betaproteobacteria</taxon>
        <taxon>Burkholderiales</taxon>
        <taxon>Burkholderiaceae</taxon>
        <taxon>Caballeronia</taxon>
    </lineage>
</organism>
<dbReference type="AlphaFoldDB" id="A0A242MAY3"/>
<feature type="transmembrane region" description="Helical" evidence="7">
    <location>
        <begin position="193"/>
        <end position="211"/>
    </location>
</feature>
<dbReference type="InterPro" id="IPR001248">
    <property type="entry name" value="Pur-cyt_permease"/>
</dbReference>
<feature type="transmembrane region" description="Helical" evidence="7">
    <location>
        <begin position="348"/>
        <end position="368"/>
    </location>
</feature>
<dbReference type="GO" id="GO:0005886">
    <property type="term" value="C:plasma membrane"/>
    <property type="evidence" value="ECO:0007669"/>
    <property type="project" value="TreeGrafter"/>
</dbReference>
<evidence type="ECO:0000256" key="4">
    <source>
        <dbReference type="ARBA" id="ARBA00022989"/>
    </source>
</evidence>
<gene>
    <name evidence="8" type="ORF">PAMC26510_29225</name>
</gene>
<dbReference type="InterPro" id="IPR045225">
    <property type="entry name" value="Uracil/uridine/allantoin_perm"/>
</dbReference>
<accession>A0A242MAY3</accession>
<dbReference type="NCBIfam" id="TIGR00800">
    <property type="entry name" value="ncs1"/>
    <property type="match status" value="1"/>
</dbReference>
<name>A0A242MAY3_CABSO</name>
<feature type="transmembrane region" description="Helical" evidence="7">
    <location>
        <begin position="223"/>
        <end position="240"/>
    </location>
</feature>
<dbReference type="Pfam" id="PF02133">
    <property type="entry name" value="Transp_cyt_pur"/>
    <property type="match status" value="1"/>
</dbReference>
<dbReference type="PANTHER" id="PTHR30618:SF0">
    <property type="entry name" value="PURINE-URACIL PERMEASE NCS1"/>
    <property type="match status" value="1"/>
</dbReference>
<feature type="transmembrane region" description="Helical" evidence="7">
    <location>
        <begin position="147"/>
        <end position="173"/>
    </location>
</feature>
<proteinExistence type="inferred from homology"/>
<feature type="transmembrane region" description="Helical" evidence="7">
    <location>
        <begin position="68"/>
        <end position="87"/>
    </location>
</feature>
<keyword evidence="5 7" id="KW-0472">Membrane</keyword>
<dbReference type="Proteomes" id="UP000194546">
    <property type="component" value="Unassembled WGS sequence"/>
</dbReference>
<feature type="transmembrane region" description="Helical" evidence="7">
    <location>
        <begin position="309"/>
        <end position="336"/>
    </location>
</feature>
<comment type="caution">
    <text evidence="8">The sequence shown here is derived from an EMBL/GenBank/DDBJ whole genome shotgun (WGS) entry which is preliminary data.</text>
</comment>
<dbReference type="FunFam" id="1.10.4160.10:FF:000001">
    <property type="entry name" value="Uracil permease, putative"/>
    <property type="match status" value="1"/>
</dbReference>
<feature type="transmembrane region" description="Helical" evidence="7">
    <location>
        <begin position="414"/>
        <end position="439"/>
    </location>
</feature>
<evidence type="ECO:0000256" key="7">
    <source>
        <dbReference type="SAM" id="Phobius"/>
    </source>
</evidence>
<comment type="subcellular location">
    <subcellularLocation>
        <location evidence="1">Membrane</location>
        <topology evidence="1">Multi-pass membrane protein</topology>
    </subcellularLocation>
</comment>
<dbReference type="EMBL" id="NBTY01000172">
    <property type="protein sequence ID" value="OTP68299.1"/>
    <property type="molecule type" value="Genomic_DNA"/>
</dbReference>
<keyword evidence="3 7" id="KW-0812">Transmembrane</keyword>
<evidence type="ECO:0000256" key="1">
    <source>
        <dbReference type="ARBA" id="ARBA00004141"/>
    </source>
</evidence>
<feature type="transmembrane region" description="Helical" evidence="7">
    <location>
        <begin position="265"/>
        <end position="288"/>
    </location>
</feature>
<protein>
    <submittedName>
        <fullName evidence="8">Putative pyrimidine permease in reductive pathway</fullName>
    </submittedName>
</protein>
<feature type="transmembrane region" description="Helical" evidence="7">
    <location>
        <begin position="389"/>
        <end position="408"/>
    </location>
</feature>
<dbReference type="GO" id="GO:0015205">
    <property type="term" value="F:nucleobase transmembrane transporter activity"/>
    <property type="evidence" value="ECO:0007669"/>
    <property type="project" value="TreeGrafter"/>
</dbReference>
<feature type="compositionally biased region" description="Basic and acidic residues" evidence="6">
    <location>
        <begin position="1"/>
        <end position="10"/>
    </location>
</feature>
<comment type="similarity">
    <text evidence="2">Belongs to the purine-cytosine permease (2.A.39) family.</text>
</comment>
<feature type="transmembrane region" description="Helical" evidence="7">
    <location>
        <begin position="99"/>
        <end position="119"/>
    </location>
</feature>
<dbReference type="CDD" id="cd11485">
    <property type="entry name" value="SLC-NCS1sbd_YbbW-like"/>
    <property type="match status" value="1"/>
</dbReference>
<evidence type="ECO:0000256" key="2">
    <source>
        <dbReference type="ARBA" id="ARBA00008974"/>
    </source>
</evidence>
<evidence type="ECO:0000256" key="3">
    <source>
        <dbReference type="ARBA" id="ARBA00022692"/>
    </source>
</evidence>
<evidence type="ECO:0000313" key="9">
    <source>
        <dbReference type="Proteomes" id="UP000194546"/>
    </source>
</evidence>
<feature type="transmembrane region" description="Helical" evidence="7">
    <location>
        <begin position="500"/>
        <end position="519"/>
    </location>
</feature>
<dbReference type="PANTHER" id="PTHR30618">
    <property type="entry name" value="NCS1 FAMILY PURINE/PYRIMIDINE TRANSPORTER"/>
    <property type="match status" value="1"/>
</dbReference>
<dbReference type="InterPro" id="IPR012681">
    <property type="entry name" value="NCS1"/>
</dbReference>
<evidence type="ECO:0000256" key="6">
    <source>
        <dbReference type="SAM" id="MobiDB-lite"/>
    </source>
</evidence>
<sequence>MSPDVPRRPTPELLYKPIPGADRNDLEEINSMKQTAHSVDPQFAAGASSSLYNDDLAPTTPAQRTWKWYHFAALWVGMVMNIASYMLAAGLTEEGMSPWQAVITVLLGNMIVLVPMLLVGHAGAKHGIPYAVLVRSSFGTKGAKLPALLRAIVACGWYGIQTWLGGSAIYTLLNILAGNTTHGAPIPFLDISLGQLACFLFFWLIQLYFILRGTDSIRFLESWSAPIKIVMCLALVWWATSKAGGVGAMLAQPSQFVAGGKKEGLFWATFWPGLTAMVGFWATLALNIPDFTRFARSQKDQIIGQSIGLPAPMALLSVISVVVTSATVVIYGKAIWDPIDLTSRMTGIGVGVALIILTLDTMSCNLAANLVGPAYDFSSLWPKRISYRVGGMITALIAIVMMPWKILATTQGYIFTWLVGYSALLGPVAGILMVDYFLIRGTRLDTRELFNENGEYSYTGGWNMAAVVALLVGVLPNLPGFLHTAFPASFPNVPAFFNTLYTYAWFVGLALASIVYCAWMKMGKSPTARVVRA</sequence>
<keyword evidence="4 7" id="KW-1133">Transmembrane helix</keyword>
<evidence type="ECO:0000256" key="5">
    <source>
        <dbReference type="ARBA" id="ARBA00023136"/>
    </source>
</evidence>
<evidence type="ECO:0000313" key="8">
    <source>
        <dbReference type="EMBL" id="OTP68299.1"/>
    </source>
</evidence>
<feature type="transmembrane region" description="Helical" evidence="7">
    <location>
        <begin position="460"/>
        <end position="480"/>
    </location>
</feature>
<feature type="region of interest" description="Disordered" evidence="6">
    <location>
        <begin position="1"/>
        <end position="23"/>
    </location>
</feature>
<dbReference type="Gene3D" id="1.10.4160.10">
    <property type="entry name" value="Hydantoin permease"/>
    <property type="match status" value="1"/>
</dbReference>
<reference evidence="8 9" key="1">
    <citation type="submission" date="2017-03" db="EMBL/GenBank/DDBJ databases">
        <title>Genome analysis of strain PAMC 26510.</title>
        <authorList>
            <person name="Oh H.-M."/>
            <person name="Yang J.-A."/>
        </authorList>
    </citation>
    <scope>NUCLEOTIDE SEQUENCE [LARGE SCALE GENOMIC DNA]</scope>
    <source>
        <strain evidence="8 9">PAMC 26510</strain>
    </source>
</reference>